<dbReference type="GO" id="GO:0000725">
    <property type="term" value="P:recombinational repair"/>
    <property type="evidence" value="ECO:0007669"/>
    <property type="project" value="TreeGrafter"/>
</dbReference>
<dbReference type="CDD" id="cd18807">
    <property type="entry name" value="SF1_C_UvrD"/>
    <property type="match status" value="1"/>
</dbReference>
<keyword evidence="2 13" id="KW-0547">Nucleotide-binding</keyword>
<dbReference type="PROSITE" id="PS51217">
    <property type="entry name" value="UVRD_HELICASE_CTER"/>
    <property type="match status" value="1"/>
</dbReference>
<keyword evidence="4 13" id="KW-0347">Helicase</keyword>
<dbReference type="GO" id="GO:0005829">
    <property type="term" value="C:cytosol"/>
    <property type="evidence" value="ECO:0007669"/>
    <property type="project" value="TreeGrafter"/>
</dbReference>
<keyword evidence="5 13" id="KW-0067">ATP-binding</keyword>
<comment type="similarity">
    <text evidence="1">Belongs to the helicase family. UvrD subfamily.</text>
</comment>
<dbReference type="InterPro" id="IPR013986">
    <property type="entry name" value="DExx_box_DNA_helicase_dom_sf"/>
</dbReference>
<protein>
    <recommendedName>
        <fullName evidence="10">DNA 3'-5' helicase</fullName>
        <ecNumber evidence="10">5.6.2.4</ecNumber>
    </recommendedName>
    <alternativeName>
        <fullName evidence="11">DNA 3'-5' helicase II</fullName>
    </alternativeName>
</protein>
<dbReference type="EMBL" id="OBMM01000006">
    <property type="protein sequence ID" value="SOC28510.1"/>
    <property type="molecule type" value="Genomic_DNA"/>
</dbReference>
<evidence type="ECO:0000256" key="6">
    <source>
        <dbReference type="ARBA" id="ARBA00023125"/>
    </source>
</evidence>
<dbReference type="GO" id="GO:0033202">
    <property type="term" value="C:DNA helicase complex"/>
    <property type="evidence" value="ECO:0007669"/>
    <property type="project" value="TreeGrafter"/>
</dbReference>
<comment type="function">
    <text evidence="8">Has both ATPase and helicase activities. Unwinds DNA duplexes with 3' to 5' polarity with respect to the bound strand and initiates unwinding most effectively when a single-stranded region is present. Involved in the post-incision events of nucleotide excision repair and methyl-directed mismatch repair.</text>
</comment>
<organism evidence="16 17">
    <name type="scientific">Thalassospira xiamenensis</name>
    <dbReference type="NCBI Taxonomy" id="220697"/>
    <lineage>
        <taxon>Bacteria</taxon>
        <taxon>Pseudomonadati</taxon>
        <taxon>Pseudomonadota</taxon>
        <taxon>Alphaproteobacteria</taxon>
        <taxon>Rhodospirillales</taxon>
        <taxon>Thalassospiraceae</taxon>
        <taxon>Thalassospira</taxon>
    </lineage>
</organism>
<dbReference type="InterPro" id="IPR027417">
    <property type="entry name" value="P-loop_NTPase"/>
</dbReference>
<dbReference type="CDD" id="cd17932">
    <property type="entry name" value="DEXQc_UvrD"/>
    <property type="match status" value="1"/>
</dbReference>
<evidence type="ECO:0000259" key="15">
    <source>
        <dbReference type="PROSITE" id="PS51217"/>
    </source>
</evidence>
<dbReference type="AlphaFoldDB" id="A0A285TZX1"/>
<evidence type="ECO:0000256" key="11">
    <source>
        <dbReference type="ARBA" id="ARBA00034923"/>
    </source>
</evidence>
<gene>
    <name evidence="16" type="ORF">SAMN05428964_106315</name>
</gene>
<dbReference type="Gene3D" id="3.40.50.300">
    <property type="entry name" value="P-loop containing nucleotide triphosphate hydrolases"/>
    <property type="match status" value="2"/>
</dbReference>
<dbReference type="Pfam" id="PF13361">
    <property type="entry name" value="UvrD_C"/>
    <property type="match status" value="1"/>
</dbReference>
<evidence type="ECO:0000256" key="10">
    <source>
        <dbReference type="ARBA" id="ARBA00034808"/>
    </source>
</evidence>
<evidence type="ECO:0000256" key="13">
    <source>
        <dbReference type="PROSITE-ProRule" id="PRU00560"/>
    </source>
</evidence>
<dbReference type="EC" id="5.6.2.4" evidence="10"/>
<comment type="catalytic activity">
    <reaction evidence="9">
        <text>Couples ATP hydrolysis with the unwinding of duplex DNA by translocating in the 3'-5' direction.</text>
        <dbReference type="EC" id="5.6.2.4"/>
    </reaction>
</comment>
<feature type="binding site" evidence="13">
    <location>
        <begin position="65"/>
        <end position="72"/>
    </location>
    <ligand>
        <name>ATP</name>
        <dbReference type="ChEBI" id="CHEBI:30616"/>
    </ligand>
</feature>
<dbReference type="PANTHER" id="PTHR11070:SF2">
    <property type="entry name" value="ATP-DEPENDENT DNA HELICASE SRS2"/>
    <property type="match status" value="1"/>
</dbReference>
<dbReference type="InterPro" id="IPR014017">
    <property type="entry name" value="DNA_helicase_UvrD-like_C"/>
</dbReference>
<evidence type="ECO:0000256" key="9">
    <source>
        <dbReference type="ARBA" id="ARBA00034617"/>
    </source>
</evidence>
<dbReference type="FunFam" id="3.40.50.300:FF:001890">
    <property type="entry name" value="DNA helicase"/>
    <property type="match status" value="1"/>
</dbReference>
<accession>A0A285TZX1</accession>
<sequence length="801" mass="90324">MPILAPFAEHVIYPDMMDDPFEIDEFAASPEMRLQDAPAPDYLANLNAEQREAVETLDGPLLVLAGAGTGKTRVLTTRLAHLLETKGQTERLHPQQILAVTFTNRAAKEMQERVAHALGRPVEGWWLGTFHSLAARLLRRHAELVGLQSNFTILDSDDQVRLLKQIMDAEQIDQKKWPAKQLMGIIQRWKDKGLSPERVNESVEFANGGAKYLYKIYQERLAVLNAADFGDLLLHCLTLFQKHPEILRRYQETFRYVLVDEYQDTNVAQYLWLRALAMVHRNICCVGDDDQAIYSWRGAEVGNILRFESDFPGAKVVRLEQNYRSTPHILAAASKLITFNDGRLGKELWTELDTGEKVFVKGVWDGEAEARLVGEDIEALQSKGVGASHMAILVRAGFQTREFEERLITLGIPYRVVGGPRFYERQEIRDALAYIRMVAQPDDSLAFERIVNVPKRGVGKATLQTLHQYSRDQAVSLPAAALDLIGTEELKPKMRQAIGGLLGDFKRWREMLETTSHVAVLETVLDESGYTDMWRTSKEIDAPGRLENLKELVSAIGEFENLTSFLEHVSLVMENEQNADQEKVTIMTLHAAKGLEFDYVFLPGWEEGVFPHQRAMDESGVKGLEEERRLAYVGITRARKRATVSYAANRRIYNQWQSALPSRFVDELPDEHVERISDTGLGNHRGNVSPGAWGADDWMKMPSWADNKPAESYNPYGGTGERRFASAGWQDRVRKNVIDVKPDGETSYTTSSKSSKYKVGDAVRHRKFGPGTVKAVDGNKLEIHFEGVGTKKVVDSFILPG</sequence>
<dbReference type="Gene3D" id="1.10.486.10">
    <property type="entry name" value="PCRA, domain 4"/>
    <property type="match status" value="1"/>
</dbReference>
<evidence type="ECO:0000256" key="7">
    <source>
        <dbReference type="ARBA" id="ARBA00023235"/>
    </source>
</evidence>
<evidence type="ECO:0000256" key="1">
    <source>
        <dbReference type="ARBA" id="ARBA00009922"/>
    </source>
</evidence>
<dbReference type="Pfam" id="PF00580">
    <property type="entry name" value="UvrD-helicase"/>
    <property type="match status" value="1"/>
</dbReference>
<evidence type="ECO:0000256" key="2">
    <source>
        <dbReference type="ARBA" id="ARBA00022741"/>
    </source>
</evidence>
<dbReference type="InterPro" id="IPR000212">
    <property type="entry name" value="DNA_helicase_UvrD/REP"/>
</dbReference>
<dbReference type="PROSITE" id="PS51198">
    <property type="entry name" value="UVRD_HELICASE_ATP_BIND"/>
    <property type="match status" value="1"/>
</dbReference>
<dbReference type="FunFam" id="1.10.486.10:FF:000003">
    <property type="entry name" value="ATP-dependent DNA helicase"/>
    <property type="match status" value="1"/>
</dbReference>
<dbReference type="Pfam" id="PF21196">
    <property type="entry name" value="PcrA_UvrD_tudor"/>
    <property type="match status" value="1"/>
</dbReference>
<dbReference type="PANTHER" id="PTHR11070">
    <property type="entry name" value="UVRD / RECB / PCRA DNA HELICASE FAMILY MEMBER"/>
    <property type="match status" value="1"/>
</dbReference>
<dbReference type="GO" id="GO:0003677">
    <property type="term" value="F:DNA binding"/>
    <property type="evidence" value="ECO:0007669"/>
    <property type="project" value="UniProtKB-KW"/>
</dbReference>
<dbReference type="SUPFAM" id="SSF52540">
    <property type="entry name" value="P-loop containing nucleoside triphosphate hydrolases"/>
    <property type="match status" value="1"/>
</dbReference>
<keyword evidence="6" id="KW-0238">DNA-binding</keyword>
<proteinExistence type="inferred from homology"/>
<keyword evidence="7" id="KW-0413">Isomerase</keyword>
<feature type="domain" description="UvrD-like helicase ATP-binding" evidence="14">
    <location>
        <begin position="44"/>
        <end position="326"/>
    </location>
</feature>
<reference evidence="16 17" key="1">
    <citation type="submission" date="2017-08" db="EMBL/GenBank/DDBJ databases">
        <authorList>
            <person name="de Groot N.N."/>
        </authorList>
    </citation>
    <scope>NUCLEOTIDE SEQUENCE [LARGE SCALE GENOMIC DNA]</scope>
    <source>
        <strain evidence="16 17">USBA 78</strain>
    </source>
</reference>
<keyword evidence="3 13" id="KW-0378">Hydrolase</keyword>
<dbReference type="Gene3D" id="1.10.10.160">
    <property type="match status" value="1"/>
</dbReference>
<evidence type="ECO:0000256" key="12">
    <source>
        <dbReference type="ARBA" id="ARBA00048988"/>
    </source>
</evidence>
<dbReference type="GO" id="GO:0005524">
    <property type="term" value="F:ATP binding"/>
    <property type="evidence" value="ECO:0007669"/>
    <property type="project" value="UniProtKB-UniRule"/>
</dbReference>
<comment type="catalytic activity">
    <reaction evidence="12">
        <text>ATP + H2O = ADP + phosphate + H(+)</text>
        <dbReference type="Rhea" id="RHEA:13065"/>
        <dbReference type="ChEBI" id="CHEBI:15377"/>
        <dbReference type="ChEBI" id="CHEBI:15378"/>
        <dbReference type="ChEBI" id="CHEBI:30616"/>
        <dbReference type="ChEBI" id="CHEBI:43474"/>
        <dbReference type="ChEBI" id="CHEBI:456216"/>
        <dbReference type="EC" id="5.6.2.4"/>
    </reaction>
</comment>
<evidence type="ECO:0000313" key="17">
    <source>
        <dbReference type="Proteomes" id="UP000219068"/>
    </source>
</evidence>
<dbReference type="Proteomes" id="UP000219068">
    <property type="component" value="Unassembled WGS sequence"/>
</dbReference>
<feature type="domain" description="UvrD-like helicase C-terminal" evidence="15">
    <location>
        <begin position="327"/>
        <end position="594"/>
    </location>
</feature>
<dbReference type="InterPro" id="IPR014016">
    <property type="entry name" value="UvrD-like_ATP-bd"/>
</dbReference>
<evidence type="ECO:0000256" key="4">
    <source>
        <dbReference type="ARBA" id="ARBA00022806"/>
    </source>
</evidence>
<evidence type="ECO:0000313" key="16">
    <source>
        <dbReference type="EMBL" id="SOC28510.1"/>
    </source>
</evidence>
<evidence type="ECO:0000259" key="14">
    <source>
        <dbReference type="PROSITE" id="PS51198"/>
    </source>
</evidence>
<name>A0A285TZX1_9PROT</name>
<evidence type="ECO:0000256" key="3">
    <source>
        <dbReference type="ARBA" id="ARBA00022801"/>
    </source>
</evidence>
<dbReference type="GO" id="GO:0016887">
    <property type="term" value="F:ATP hydrolysis activity"/>
    <property type="evidence" value="ECO:0007669"/>
    <property type="project" value="RHEA"/>
</dbReference>
<dbReference type="GO" id="GO:0043138">
    <property type="term" value="F:3'-5' DNA helicase activity"/>
    <property type="evidence" value="ECO:0007669"/>
    <property type="project" value="UniProtKB-EC"/>
</dbReference>
<evidence type="ECO:0000256" key="5">
    <source>
        <dbReference type="ARBA" id="ARBA00022840"/>
    </source>
</evidence>
<evidence type="ECO:0000256" key="8">
    <source>
        <dbReference type="ARBA" id="ARBA00025289"/>
    </source>
</evidence>